<sequence length="361" mass="39229">MNKLFLSQVYIFVASSLGYLIGGGFMSGQETIQFFVPFGHNAIGVGVVFSFVIILVNFGFIYAGKYGGCSKGTDVFTFFCGTFIGKTIEWFSLLFCFTMFIAEIAAGGSILYEQYDLPIIIGAIITAIITAGTVSIGLKSILKSLGIIMPFLTAFVIIVSIATLIMNGNDIDINVSRIESGEFNLLKVANNWFLSGISLVGLMVLFLAAFSADLATKFAIKPLVIGQSIGLIIYAFLDITASYAITSNIDQVANKQIINLFLAKQIWAPLGIAFGALIFFAIYTISTPLLHVIAIKFSEEGTKKHKCIVWGVALISLFGALALPFDVIINAVYIMSGYVGSAIVILMIIKFIRIYFIKNRK</sequence>
<feature type="transmembrane region" description="Helical" evidence="1">
    <location>
        <begin position="266"/>
        <end position="295"/>
    </location>
</feature>
<feature type="transmembrane region" description="Helical" evidence="1">
    <location>
        <begin position="192"/>
        <end position="212"/>
    </location>
</feature>
<organism evidence="2 3">
    <name type="scientific">Gilliamella apicola</name>
    <dbReference type="NCBI Taxonomy" id="1196095"/>
    <lineage>
        <taxon>Bacteria</taxon>
        <taxon>Pseudomonadati</taxon>
        <taxon>Pseudomonadota</taxon>
        <taxon>Gammaproteobacteria</taxon>
        <taxon>Orbales</taxon>
        <taxon>Orbaceae</taxon>
        <taxon>Gilliamella</taxon>
    </lineage>
</organism>
<name>A0A2V4E909_9GAMM</name>
<evidence type="ECO:0008006" key="4">
    <source>
        <dbReference type="Google" id="ProtNLM"/>
    </source>
</evidence>
<dbReference type="RefSeq" id="WP_110433208.1">
    <property type="nucleotide sequence ID" value="NZ_QGLR01000009.1"/>
</dbReference>
<protein>
    <recommendedName>
        <fullName evidence="4">Branched-chain amino acid transport system carrier protein</fullName>
    </recommendedName>
</protein>
<evidence type="ECO:0000313" key="2">
    <source>
        <dbReference type="EMBL" id="PXZ07446.1"/>
    </source>
</evidence>
<reference evidence="2 3" key="1">
    <citation type="submission" date="2018-05" db="EMBL/GenBank/DDBJ databases">
        <title>Reference genomes for bee gut microbiota database.</title>
        <authorList>
            <person name="Ellegaard K.M."/>
        </authorList>
    </citation>
    <scope>NUCLEOTIDE SEQUENCE [LARGE SCALE GENOMIC DNA]</scope>
    <source>
        <strain evidence="2 3">ESL0182</strain>
    </source>
</reference>
<dbReference type="InterPro" id="IPR038728">
    <property type="entry name" value="YkvI-like"/>
</dbReference>
<keyword evidence="3" id="KW-1185">Reference proteome</keyword>
<dbReference type="OrthoDB" id="4424890at2"/>
<feature type="transmembrane region" description="Helical" evidence="1">
    <location>
        <begin position="331"/>
        <end position="352"/>
    </location>
</feature>
<dbReference type="AlphaFoldDB" id="A0A2V4E909"/>
<dbReference type="PANTHER" id="PTHR37814:SF1">
    <property type="entry name" value="MEMBRANE PROTEIN"/>
    <property type="match status" value="1"/>
</dbReference>
<feature type="transmembrane region" description="Helical" evidence="1">
    <location>
        <begin position="117"/>
        <end position="138"/>
    </location>
</feature>
<gene>
    <name evidence="2" type="ORF">DKK70_06230</name>
</gene>
<comment type="caution">
    <text evidence="2">The sequence shown here is derived from an EMBL/GenBank/DDBJ whole genome shotgun (WGS) entry which is preliminary data.</text>
</comment>
<dbReference type="Proteomes" id="UP000247932">
    <property type="component" value="Unassembled WGS sequence"/>
</dbReference>
<proteinExistence type="predicted"/>
<feature type="transmembrane region" description="Helical" evidence="1">
    <location>
        <begin position="145"/>
        <end position="166"/>
    </location>
</feature>
<feature type="transmembrane region" description="Helical" evidence="1">
    <location>
        <begin position="307"/>
        <end position="325"/>
    </location>
</feature>
<keyword evidence="1" id="KW-1133">Transmembrane helix</keyword>
<keyword evidence="1" id="KW-0472">Membrane</keyword>
<evidence type="ECO:0000256" key="1">
    <source>
        <dbReference type="SAM" id="Phobius"/>
    </source>
</evidence>
<feature type="transmembrane region" description="Helical" evidence="1">
    <location>
        <begin position="224"/>
        <end position="246"/>
    </location>
</feature>
<evidence type="ECO:0000313" key="3">
    <source>
        <dbReference type="Proteomes" id="UP000247932"/>
    </source>
</evidence>
<keyword evidence="1" id="KW-0812">Transmembrane</keyword>
<feature type="transmembrane region" description="Helical" evidence="1">
    <location>
        <begin position="42"/>
        <end position="63"/>
    </location>
</feature>
<dbReference type="EMBL" id="QGLR01000009">
    <property type="protein sequence ID" value="PXZ07446.1"/>
    <property type="molecule type" value="Genomic_DNA"/>
</dbReference>
<feature type="transmembrane region" description="Helical" evidence="1">
    <location>
        <begin position="90"/>
        <end position="111"/>
    </location>
</feature>
<dbReference type="PANTHER" id="PTHR37814">
    <property type="entry name" value="CONSERVED MEMBRANE PROTEIN"/>
    <property type="match status" value="1"/>
</dbReference>
<accession>A0A2V4E909</accession>